<feature type="transmembrane region" description="Helical" evidence="7">
    <location>
        <begin position="14"/>
        <end position="34"/>
    </location>
</feature>
<dbReference type="PANTHER" id="PTHR40043:SF1">
    <property type="entry name" value="UPF0719 INNER MEMBRANE PROTEIN YJFL"/>
    <property type="match status" value="1"/>
</dbReference>
<comment type="caution">
    <text evidence="8">The sequence shown here is derived from an EMBL/GenBank/DDBJ whole genome shotgun (WGS) entry which is preliminary data.</text>
</comment>
<dbReference type="AlphaFoldDB" id="A0A418YBV1"/>
<dbReference type="PANTHER" id="PTHR40043">
    <property type="entry name" value="UPF0719 INNER MEMBRANE PROTEIN YJFL"/>
    <property type="match status" value="1"/>
</dbReference>
<evidence type="ECO:0000256" key="4">
    <source>
        <dbReference type="ARBA" id="ARBA00022692"/>
    </source>
</evidence>
<dbReference type="Proteomes" id="UP000283255">
    <property type="component" value="Unassembled WGS sequence"/>
</dbReference>
<protein>
    <submittedName>
        <fullName evidence="8">DUF350 domain-containing protein</fullName>
    </submittedName>
</protein>
<name>A0A418YBV1_9GAMM</name>
<keyword evidence="3" id="KW-1003">Cell membrane</keyword>
<keyword evidence="5 7" id="KW-1133">Transmembrane helix</keyword>
<sequence length="299" mass="32517">MNETLSIIEFNPELLVFLLIDITIAILLLSTMRYVMGLTGKVDTTDELAKKDNFAYGISVAGSVMAMGIVLTGAITGELAETYLSEIIGMAGYGLVGLCLIKAGRWVHDKFSLNQFNKHQLVLERNIAVALTDAASAIATAIIVRAVLIWVDGFDISTFVAILVGWLISQVILLLVTRIRERRFNRNHSMSFQQSLVQGNVAIAVRYSGHLIGTAIAVTAASHFVYYEPDMLIAGLGAWFAISLAMMVLLKVLSHLAKRIVLMGINRDQEIEDQHNVGVAAIEFAINLGLALVLSALMA</sequence>
<reference evidence="8 9" key="1">
    <citation type="submission" date="2018-09" db="EMBL/GenBank/DDBJ databases">
        <authorList>
            <person name="Wang F."/>
        </authorList>
    </citation>
    <scope>NUCLEOTIDE SEQUENCE [LARGE SCALE GENOMIC DNA]</scope>
    <source>
        <strain evidence="8 9">PLHSC7-2</strain>
    </source>
</reference>
<evidence type="ECO:0000256" key="5">
    <source>
        <dbReference type="ARBA" id="ARBA00022989"/>
    </source>
</evidence>
<evidence type="ECO:0000256" key="3">
    <source>
        <dbReference type="ARBA" id="ARBA00022475"/>
    </source>
</evidence>
<feature type="transmembrane region" description="Helical" evidence="7">
    <location>
        <begin position="156"/>
        <end position="176"/>
    </location>
</feature>
<feature type="transmembrane region" description="Helical" evidence="7">
    <location>
        <begin position="232"/>
        <end position="256"/>
    </location>
</feature>
<evidence type="ECO:0000313" key="9">
    <source>
        <dbReference type="Proteomes" id="UP000283255"/>
    </source>
</evidence>
<feature type="transmembrane region" description="Helical" evidence="7">
    <location>
        <begin position="127"/>
        <end position="150"/>
    </location>
</feature>
<comment type="subcellular location">
    <subcellularLocation>
        <location evidence="1">Cell membrane</location>
        <topology evidence="1">Multi-pass membrane protein</topology>
    </subcellularLocation>
</comment>
<dbReference type="Pfam" id="PF03994">
    <property type="entry name" value="DUF350"/>
    <property type="match status" value="2"/>
</dbReference>
<dbReference type="OrthoDB" id="6397734at2"/>
<comment type="similarity">
    <text evidence="2">Belongs to the UPF0719 family.</text>
</comment>
<keyword evidence="6 7" id="KW-0472">Membrane</keyword>
<keyword evidence="4 7" id="KW-0812">Transmembrane</keyword>
<accession>A0A418YBV1</accession>
<feature type="transmembrane region" description="Helical" evidence="7">
    <location>
        <begin position="197"/>
        <end position="226"/>
    </location>
</feature>
<feature type="transmembrane region" description="Helical" evidence="7">
    <location>
        <begin position="87"/>
        <end position="107"/>
    </location>
</feature>
<keyword evidence="9" id="KW-1185">Reference proteome</keyword>
<evidence type="ECO:0000256" key="7">
    <source>
        <dbReference type="SAM" id="Phobius"/>
    </source>
</evidence>
<dbReference type="GO" id="GO:0005886">
    <property type="term" value="C:plasma membrane"/>
    <property type="evidence" value="ECO:0007669"/>
    <property type="project" value="UniProtKB-SubCell"/>
</dbReference>
<organism evidence="8 9">
    <name type="scientific">Motilimonas pumila</name>
    <dbReference type="NCBI Taxonomy" id="2303987"/>
    <lineage>
        <taxon>Bacteria</taxon>
        <taxon>Pseudomonadati</taxon>
        <taxon>Pseudomonadota</taxon>
        <taxon>Gammaproteobacteria</taxon>
        <taxon>Alteromonadales</taxon>
        <taxon>Alteromonadales genera incertae sedis</taxon>
        <taxon>Motilimonas</taxon>
    </lineage>
</organism>
<proteinExistence type="inferred from homology"/>
<evidence type="ECO:0000256" key="1">
    <source>
        <dbReference type="ARBA" id="ARBA00004651"/>
    </source>
</evidence>
<feature type="transmembrane region" description="Helical" evidence="7">
    <location>
        <begin position="277"/>
        <end position="298"/>
    </location>
</feature>
<dbReference type="EMBL" id="QZCH01000022">
    <property type="protein sequence ID" value="RJG41993.1"/>
    <property type="molecule type" value="Genomic_DNA"/>
</dbReference>
<evidence type="ECO:0000256" key="2">
    <source>
        <dbReference type="ARBA" id="ARBA00005779"/>
    </source>
</evidence>
<dbReference type="RefSeq" id="WP_119911654.1">
    <property type="nucleotide sequence ID" value="NZ_QZCH01000022.1"/>
</dbReference>
<evidence type="ECO:0000313" key="8">
    <source>
        <dbReference type="EMBL" id="RJG41993.1"/>
    </source>
</evidence>
<feature type="transmembrane region" description="Helical" evidence="7">
    <location>
        <begin position="54"/>
        <end position="75"/>
    </location>
</feature>
<gene>
    <name evidence="8" type="ORF">D1Z90_15265</name>
</gene>
<evidence type="ECO:0000256" key="6">
    <source>
        <dbReference type="ARBA" id="ARBA00023136"/>
    </source>
</evidence>
<dbReference type="InterPro" id="IPR007140">
    <property type="entry name" value="DUF350"/>
</dbReference>
<reference evidence="8 9" key="2">
    <citation type="submission" date="2019-01" db="EMBL/GenBank/DDBJ databases">
        <title>Motilimonas pumilus sp. nov., isolated from the gut of sea cucumber (Apostichopus japonicus).</title>
        <authorList>
            <person name="Wang F.-Q."/>
            <person name="Ren L.-H."/>
            <person name="Lin Y.-W."/>
            <person name="Sun G.-H."/>
            <person name="Du Z.-J."/>
            <person name="Zhao J.-X."/>
            <person name="Liu X.-J."/>
            <person name="Liu L.-J."/>
        </authorList>
    </citation>
    <scope>NUCLEOTIDE SEQUENCE [LARGE SCALE GENOMIC DNA]</scope>
    <source>
        <strain evidence="8 9">PLHSC7-2</strain>
    </source>
</reference>